<evidence type="ECO:0000313" key="2">
    <source>
        <dbReference type="Proteomes" id="UP000054408"/>
    </source>
</evidence>
<keyword evidence="2" id="KW-1185">Reference proteome</keyword>
<name>A0A0L0DB74_THETB</name>
<dbReference type="Proteomes" id="UP000054408">
    <property type="component" value="Unassembled WGS sequence"/>
</dbReference>
<dbReference type="EMBL" id="GL349456">
    <property type="protein sequence ID" value="KNC49579.1"/>
    <property type="molecule type" value="Genomic_DNA"/>
</dbReference>
<reference evidence="1 2" key="1">
    <citation type="submission" date="2010-05" db="EMBL/GenBank/DDBJ databases">
        <title>The Genome Sequence of Thecamonas trahens ATCC 50062.</title>
        <authorList>
            <consortium name="The Broad Institute Genome Sequencing Platform"/>
            <person name="Russ C."/>
            <person name="Cuomo C."/>
            <person name="Shea T."/>
            <person name="Young S.K."/>
            <person name="Zeng Q."/>
            <person name="Koehrsen M."/>
            <person name="Haas B."/>
            <person name="Borodovsky M."/>
            <person name="Guigo R."/>
            <person name="Alvarado L."/>
            <person name="Berlin A."/>
            <person name="Bochicchio J."/>
            <person name="Borenstein D."/>
            <person name="Chapman S."/>
            <person name="Chen Z."/>
            <person name="Freedman E."/>
            <person name="Gellesch M."/>
            <person name="Goldberg J."/>
            <person name="Griggs A."/>
            <person name="Gujja S."/>
            <person name="Heilman E."/>
            <person name="Heiman D."/>
            <person name="Hepburn T."/>
            <person name="Howarth C."/>
            <person name="Jen D."/>
            <person name="Larson L."/>
            <person name="Mehta T."/>
            <person name="Park D."/>
            <person name="Pearson M."/>
            <person name="Roberts A."/>
            <person name="Saif S."/>
            <person name="Shenoy N."/>
            <person name="Sisk P."/>
            <person name="Stolte C."/>
            <person name="Sykes S."/>
            <person name="Thomson T."/>
            <person name="Walk T."/>
            <person name="White J."/>
            <person name="Yandava C."/>
            <person name="Burger G."/>
            <person name="Gray M.W."/>
            <person name="Holland P.W.H."/>
            <person name="King N."/>
            <person name="Lang F.B.F."/>
            <person name="Roger A.J."/>
            <person name="Ruiz-Trillo I."/>
            <person name="Lander E."/>
            <person name="Nusbaum C."/>
        </authorList>
    </citation>
    <scope>NUCLEOTIDE SEQUENCE [LARGE SCALE GENOMIC DNA]</scope>
    <source>
        <strain evidence="1 2">ATCC 50062</strain>
    </source>
</reference>
<accession>A0A0L0DB74</accession>
<dbReference type="GeneID" id="25564988"/>
<dbReference type="RefSeq" id="XP_013757688.1">
    <property type="nucleotide sequence ID" value="XM_013902234.1"/>
</dbReference>
<dbReference type="AlphaFoldDB" id="A0A0L0DB74"/>
<gene>
    <name evidence="1" type="ORF">AMSG_05615</name>
</gene>
<evidence type="ECO:0000313" key="1">
    <source>
        <dbReference type="EMBL" id="KNC49579.1"/>
    </source>
</evidence>
<proteinExistence type="predicted"/>
<organism evidence="1 2">
    <name type="scientific">Thecamonas trahens ATCC 50062</name>
    <dbReference type="NCBI Taxonomy" id="461836"/>
    <lineage>
        <taxon>Eukaryota</taxon>
        <taxon>Apusozoa</taxon>
        <taxon>Apusomonadida</taxon>
        <taxon>Apusomonadidae</taxon>
        <taxon>Thecamonas</taxon>
    </lineage>
</organism>
<protein>
    <submittedName>
        <fullName evidence="1">Uncharacterized protein</fullName>
    </submittedName>
</protein>
<sequence length="579" mass="61757">MAMAALSPQQVHIRSQLEDDWEARLSHVLATGAPEDAVAYFCKVVSVLEATYGTADPAAPSACLRPLLMGYVAKTLQTTRLSGKALAALDGVGIRVGGAGAPEALAQAAKQAMQTTPLAASPVLSQCEQTRREADAVIACTRGVNNEVGGVLDGEFGSWLDAYTVGDATARMFKINHWAKALDEHGNLTDAQVENTAVTLVQVAIAHCNVIWARFRVRPASVVWLILRALDILDTRGLFQALADSASDVAHELFDGWLHELHPLVVRNRVHALAGQIMISARAGAYTDALLQWTRLEGEEESLNEMVPDAINMVSDAIAAIKSRFAVALQAELAPLTLSTDGKALSLLTAAVVSNTAITAVASRYAAALASIRGPADFAAALARSEANSLGPMISDDVIAWEACSAQLADSMVATQDIEYVYRHLIFSLIRQHEYLAADMLLQALVDRITADVAAGSSIERGQFTKQTEAYDPWLARRIRVRGIRHASSPSAAFAAFLSLNLTMADMLEDEHHPVVHMALACYDHELQSGGIGEAGALPDGLVVSVEWLCASCFSFLPHSAPMIVADADGVQLCSTCAR</sequence>